<dbReference type="Gene3D" id="1.25.40.10">
    <property type="entry name" value="Tetratricopeptide repeat domain"/>
    <property type="match status" value="1"/>
</dbReference>
<feature type="transmembrane region" description="Helical" evidence="2">
    <location>
        <begin position="6"/>
        <end position="31"/>
    </location>
</feature>
<organism evidence="3 4">
    <name type="scientific">Flaviflexus equikiangi</name>
    <dbReference type="NCBI Taxonomy" id="2758573"/>
    <lineage>
        <taxon>Bacteria</taxon>
        <taxon>Bacillati</taxon>
        <taxon>Actinomycetota</taxon>
        <taxon>Actinomycetes</taxon>
        <taxon>Actinomycetales</taxon>
        <taxon>Actinomycetaceae</taxon>
        <taxon>Flaviflexus</taxon>
    </lineage>
</organism>
<evidence type="ECO:0000256" key="1">
    <source>
        <dbReference type="SAM" id="MobiDB-lite"/>
    </source>
</evidence>
<evidence type="ECO:0008006" key="5">
    <source>
        <dbReference type="Google" id="ProtNLM"/>
    </source>
</evidence>
<reference evidence="4" key="1">
    <citation type="submission" date="2021-02" db="EMBL/GenBank/DDBJ databases">
        <title>Leucobacter sp. CX169.</title>
        <authorList>
            <person name="Cheng Y."/>
        </authorList>
    </citation>
    <scope>NUCLEOTIDE SEQUENCE [LARGE SCALE GENOMIC DNA]</scope>
    <source>
        <strain evidence="4">JY899</strain>
    </source>
</reference>
<proteinExistence type="predicted"/>
<evidence type="ECO:0000313" key="4">
    <source>
        <dbReference type="Proteomes" id="UP000705983"/>
    </source>
</evidence>
<dbReference type="RefSeq" id="WP_182171678.1">
    <property type="nucleotide sequence ID" value="NZ_CP059676.1"/>
</dbReference>
<dbReference type="Proteomes" id="UP000705983">
    <property type="component" value="Unassembled WGS sequence"/>
</dbReference>
<feature type="compositionally biased region" description="Basic and acidic residues" evidence="1">
    <location>
        <begin position="162"/>
        <end position="179"/>
    </location>
</feature>
<evidence type="ECO:0000313" key="3">
    <source>
        <dbReference type="EMBL" id="MBM9434052.1"/>
    </source>
</evidence>
<comment type="caution">
    <text evidence="3">The sequence shown here is derived from an EMBL/GenBank/DDBJ whole genome shotgun (WGS) entry which is preliminary data.</text>
</comment>
<dbReference type="InterPro" id="IPR011990">
    <property type="entry name" value="TPR-like_helical_dom_sf"/>
</dbReference>
<keyword evidence="4" id="KW-1185">Reference proteome</keyword>
<keyword evidence="2" id="KW-0812">Transmembrane</keyword>
<keyword evidence="2" id="KW-1133">Transmembrane helix</keyword>
<feature type="compositionally biased region" description="Acidic residues" evidence="1">
    <location>
        <begin position="141"/>
        <end position="161"/>
    </location>
</feature>
<feature type="compositionally biased region" description="Gly residues" evidence="1">
    <location>
        <begin position="180"/>
        <end position="189"/>
    </location>
</feature>
<feature type="region of interest" description="Disordered" evidence="1">
    <location>
        <begin position="131"/>
        <end position="189"/>
    </location>
</feature>
<protein>
    <recommendedName>
        <fullName evidence="5">Tetratricopeptide repeat protein</fullName>
    </recommendedName>
</protein>
<evidence type="ECO:0000256" key="2">
    <source>
        <dbReference type="SAM" id="Phobius"/>
    </source>
</evidence>
<dbReference type="EMBL" id="JAFFJS010000006">
    <property type="protein sequence ID" value="MBM9434052.1"/>
    <property type="molecule type" value="Genomic_DNA"/>
</dbReference>
<keyword evidence="2" id="KW-0472">Membrane</keyword>
<accession>A0ABS2THC4</accession>
<name>A0ABS2THC4_9ACTO</name>
<gene>
    <name evidence="3" type="ORF">JVW63_10135</name>
</gene>
<dbReference type="SUPFAM" id="SSF48452">
    <property type="entry name" value="TPR-like"/>
    <property type="match status" value="1"/>
</dbReference>
<sequence length="189" mass="20642">MKAYHGATAVVGTLIVALAVWAGLIWGSMWLGRAAYERGDYEQAIDLYGTAERISPFDRWRPDFGQGTGLLAQGDLSGIAKLEQALDTVPTAEVVDGVKDPNSYECLVRANLYLGYSEAGRDEEAQAVIETCPNPSPSEGESGEPEEPEGTEEPPDPQQEELAERDREAREQRQNDQEWGRGGGSGQNW</sequence>